<dbReference type="PANTHER" id="PTHR39515">
    <property type="entry name" value="CONSERVED PROTEIN"/>
    <property type="match status" value="1"/>
</dbReference>
<dbReference type="SMART" id="SM00347">
    <property type="entry name" value="HTH_MARR"/>
    <property type="match status" value="1"/>
</dbReference>
<dbReference type="PROSITE" id="PS01117">
    <property type="entry name" value="HTH_MARR_1"/>
    <property type="match status" value="1"/>
</dbReference>
<dbReference type="RefSeq" id="WP_088872314.1">
    <property type="nucleotide sequence ID" value="NZ_CP022110.1"/>
</dbReference>
<evidence type="ECO:0000259" key="4">
    <source>
        <dbReference type="PROSITE" id="PS50995"/>
    </source>
</evidence>
<evidence type="ECO:0000256" key="3">
    <source>
        <dbReference type="ARBA" id="ARBA00023163"/>
    </source>
</evidence>
<dbReference type="SUPFAM" id="SSF46785">
    <property type="entry name" value="Winged helix' DNA-binding domain"/>
    <property type="match status" value="1"/>
</dbReference>
<dbReference type="InterPro" id="IPR036388">
    <property type="entry name" value="WH-like_DNA-bd_sf"/>
</dbReference>
<reference evidence="5 6" key="1">
    <citation type="submission" date="2017-06" db="EMBL/GenBank/DDBJ databases">
        <title>Complete genome sequence of Nitrospirillum amazonense strain CBAmC, an endophytic nitrogen-fixing and plant growth-promoting bacterium, isolated from sugarcane.</title>
        <authorList>
            <person name="Schwab S."/>
            <person name="dos Santos Teixeira K.R."/>
            <person name="Simoes Araujo J.L."/>
            <person name="Soares Vidal M."/>
            <person name="Borges de Freitas H.R."/>
            <person name="Rivello Crivelaro A.L."/>
            <person name="Bueno de Camargo Nunes A."/>
            <person name="dos Santos C.M."/>
            <person name="Palmeira da Silva Rosa D."/>
            <person name="da Silva Padilha D."/>
            <person name="da Silva E."/>
            <person name="Araujo Terra L."/>
            <person name="Soares Mendes V."/>
            <person name="Farinelli L."/>
            <person name="Magalhaes Cruz L."/>
            <person name="Baldani J.I."/>
        </authorList>
    </citation>
    <scope>NUCLEOTIDE SEQUENCE [LARGE SCALE GENOMIC DNA]</scope>
    <source>
        <strain evidence="5 6">CBAmC</strain>
    </source>
</reference>
<keyword evidence="2" id="KW-0238">DNA-binding</keyword>
<dbReference type="KEGG" id="nao:Y958_13105"/>
<dbReference type="GO" id="GO:0003700">
    <property type="term" value="F:DNA-binding transcription factor activity"/>
    <property type="evidence" value="ECO:0007669"/>
    <property type="project" value="InterPro"/>
</dbReference>
<keyword evidence="3" id="KW-0804">Transcription</keyword>
<keyword evidence="1" id="KW-0805">Transcription regulation</keyword>
<evidence type="ECO:0000256" key="2">
    <source>
        <dbReference type="ARBA" id="ARBA00023125"/>
    </source>
</evidence>
<organism evidence="5 6">
    <name type="scientific">Nitrospirillum viridazoti CBAmc</name>
    <dbReference type="NCBI Taxonomy" id="1441467"/>
    <lineage>
        <taxon>Bacteria</taxon>
        <taxon>Pseudomonadati</taxon>
        <taxon>Pseudomonadota</taxon>
        <taxon>Alphaproteobacteria</taxon>
        <taxon>Rhodospirillales</taxon>
        <taxon>Azospirillaceae</taxon>
        <taxon>Nitrospirillum</taxon>
        <taxon>Nitrospirillum viridazoti</taxon>
    </lineage>
</organism>
<dbReference type="Gene3D" id="1.10.10.10">
    <property type="entry name" value="Winged helix-like DNA-binding domain superfamily/Winged helix DNA-binding domain"/>
    <property type="match status" value="1"/>
</dbReference>
<gene>
    <name evidence="5" type="ORF">Y958_13105</name>
</gene>
<dbReference type="Proteomes" id="UP000197153">
    <property type="component" value="Chromosome 1"/>
</dbReference>
<name>A0A248JTU0_9PROT</name>
<protein>
    <submittedName>
        <fullName evidence="5">MarR family transcriptional regulator</fullName>
    </submittedName>
</protein>
<feature type="domain" description="HTH marR-type" evidence="4">
    <location>
        <begin position="4"/>
        <end position="144"/>
    </location>
</feature>
<dbReference type="Pfam" id="PF12802">
    <property type="entry name" value="MarR_2"/>
    <property type="match status" value="1"/>
</dbReference>
<evidence type="ECO:0000313" key="5">
    <source>
        <dbReference type="EMBL" id="ASG21634.1"/>
    </source>
</evidence>
<evidence type="ECO:0000313" key="6">
    <source>
        <dbReference type="Proteomes" id="UP000197153"/>
    </source>
</evidence>
<sequence length="162" mass="17632">MSEHDDIFAAALETARRLHRSTAALSRRLLANRPAEGMSTTKLGVLGQLHREGPATATALAAYLRIQPQSLTRLLADLEGQGHIARRPDAVDRRQVRIEITDTGRRALFGDVHGRRTALARALITTLTPTERELLRLAAGLMDRLADADLGPDNPTSEEGDA</sequence>
<keyword evidence="6" id="KW-1185">Reference proteome</keyword>
<dbReference type="AlphaFoldDB" id="A0A248JTU0"/>
<dbReference type="PANTHER" id="PTHR39515:SF2">
    <property type="entry name" value="HTH-TYPE TRANSCRIPTIONAL REGULATOR RV0880"/>
    <property type="match status" value="1"/>
</dbReference>
<evidence type="ECO:0000256" key="1">
    <source>
        <dbReference type="ARBA" id="ARBA00023015"/>
    </source>
</evidence>
<dbReference type="InterPro" id="IPR023187">
    <property type="entry name" value="Tscrpt_reg_MarR-type_CS"/>
</dbReference>
<dbReference type="Gene3D" id="1.10.287.100">
    <property type="match status" value="1"/>
</dbReference>
<dbReference type="PROSITE" id="PS50995">
    <property type="entry name" value="HTH_MARR_2"/>
    <property type="match status" value="1"/>
</dbReference>
<dbReference type="InterPro" id="IPR000835">
    <property type="entry name" value="HTH_MarR-typ"/>
</dbReference>
<proteinExistence type="predicted"/>
<dbReference type="InterPro" id="IPR036390">
    <property type="entry name" value="WH_DNA-bd_sf"/>
</dbReference>
<dbReference type="InterPro" id="IPR052526">
    <property type="entry name" value="HTH-type_Bedaq_tolerance"/>
</dbReference>
<dbReference type="EMBL" id="CP022110">
    <property type="protein sequence ID" value="ASG21634.1"/>
    <property type="molecule type" value="Genomic_DNA"/>
</dbReference>
<accession>A0A248JTU0</accession>
<dbReference type="PRINTS" id="PR00598">
    <property type="entry name" value="HTHMARR"/>
</dbReference>
<dbReference type="GO" id="GO:0003677">
    <property type="term" value="F:DNA binding"/>
    <property type="evidence" value="ECO:0007669"/>
    <property type="project" value="UniProtKB-KW"/>
</dbReference>